<accession>A0A1U9AMN1</accession>
<dbReference type="Pfam" id="PF01076">
    <property type="entry name" value="Mob_Pre"/>
    <property type="match status" value="1"/>
</dbReference>
<dbReference type="EMBL" id="KU892126">
    <property type="protein sequence ID" value="ANS59670.1"/>
    <property type="molecule type" value="Genomic_DNA"/>
</dbReference>
<evidence type="ECO:0000256" key="2">
    <source>
        <dbReference type="SAM" id="Coils"/>
    </source>
</evidence>
<proteinExistence type="inferred from homology"/>
<keyword evidence="3" id="KW-0614">Plasmid</keyword>
<name>A0A1U9AMN1_ENTFL</name>
<evidence type="ECO:0000313" key="3">
    <source>
        <dbReference type="EMBL" id="ANS59670.1"/>
    </source>
</evidence>
<dbReference type="InterPro" id="IPR001668">
    <property type="entry name" value="Mob_Pre"/>
</dbReference>
<protein>
    <submittedName>
        <fullName evidence="3">Plasmid recombination enzyme</fullName>
    </submittedName>
</protein>
<dbReference type="GO" id="GO:0003677">
    <property type="term" value="F:DNA binding"/>
    <property type="evidence" value="ECO:0007669"/>
    <property type="project" value="InterPro"/>
</dbReference>
<evidence type="ECO:0000256" key="1">
    <source>
        <dbReference type="ARBA" id="ARBA00010657"/>
    </source>
</evidence>
<dbReference type="GO" id="GO:0006310">
    <property type="term" value="P:DNA recombination"/>
    <property type="evidence" value="ECO:0007669"/>
    <property type="project" value="InterPro"/>
</dbReference>
<feature type="coiled-coil region" evidence="2">
    <location>
        <begin position="375"/>
        <end position="452"/>
    </location>
</feature>
<dbReference type="AlphaFoldDB" id="A0A1U9AMN1"/>
<dbReference type="Gene3D" id="3.30.930.30">
    <property type="match status" value="1"/>
</dbReference>
<organism evidence="3">
    <name type="scientific">Enterococcus faecalis</name>
    <name type="common">Streptococcus faecalis</name>
    <dbReference type="NCBI Taxonomy" id="1351"/>
    <lineage>
        <taxon>Bacteria</taxon>
        <taxon>Bacillati</taxon>
        <taxon>Bacillota</taxon>
        <taxon>Bacilli</taxon>
        <taxon>Lactobacillales</taxon>
        <taxon>Enterococcaceae</taxon>
        <taxon>Enterococcus</taxon>
    </lineage>
</organism>
<gene>
    <name evidence="3" type="primary">Mob</name>
</gene>
<keyword evidence="2" id="KW-0175">Coiled coil</keyword>
<feature type="coiled-coil region" evidence="2">
    <location>
        <begin position="303"/>
        <end position="335"/>
    </location>
</feature>
<dbReference type="CDD" id="cd17242">
    <property type="entry name" value="MobM_relaxase"/>
    <property type="match status" value="1"/>
</dbReference>
<sequence>MSQLGKRYSLTKSNRKVYTLFISDSAKEGFNLGFSISFKKGTKNTSISHNNRELTDSQKINDWHKHIDFTKSDENIYLEQINIREKYEELFGEAVEKYNAKQKRADRKIEDYLAKVRKDKKMEPQREFIVQIGTLDDFRTTRDDGSSTGISEQQAEQNRVIANKILVEYFKEFKERNPSLSVYNAVIHNDEVSPHLHLNIVPVAEGYKRGVQKQPSFNKALQQQGLRADKENGRVIWNNFRNQEVESIERLMADFGWERELVGTNKIKDVHEYKEIMSEISELRQTAVKERESVSDELGYISRQREENEREKALVASERAKIEEEKKNMLNVKKEMAVIFQKDMVPLESFKRLPDGSYHLSGNDFVDLYQRATRATNAKRNADNMSEQYLQMLEQNTELNEYVAALEEERHLSGRKQLADLQVENKKLKEENRSLRQRLERLKNAFQKSITRLSIRFGLAEKDMGLSEELEVLEQEKTLFYRQNVSQRKLERSENEIEW</sequence>
<comment type="similarity">
    <text evidence="1">Belongs to the plasmid mobilization pre family.</text>
</comment>
<reference evidence="3" key="1">
    <citation type="submission" date="2016-03" db="EMBL/GenBank/DDBJ databases">
        <title>Characterization of small cryptic plasmid pCLF1 from Enterococcus faecalis of animal Origin.</title>
        <authorList>
            <person name="Pristas P."/>
            <person name="Malinicova L."/>
            <person name="Hrehova L."/>
            <person name="Javorsky P."/>
            <person name="Brudnakova M."/>
        </authorList>
    </citation>
    <scope>NUCLEOTIDE SEQUENCE</scope>
    <source>
        <strain evidence="3">4P</strain>
        <plasmid evidence="3">pCLF1</plasmid>
    </source>
</reference>
<geneLocation type="plasmid" evidence="3">
    <name>pCLF1</name>
</geneLocation>